<dbReference type="PATRIC" id="fig|1114972.6.peg.2740"/>
<keyword evidence="18" id="KW-1185">Reference proteome</keyword>
<evidence type="ECO:0000256" key="6">
    <source>
        <dbReference type="ARBA" id="ARBA00022839"/>
    </source>
</evidence>
<evidence type="ECO:0000313" key="17">
    <source>
        <dbReference type="EMBL" id="KRL54334.1"/>
    </source>
</evidence>
<dbReference type="STRING" id="1114972.FD35_GL002674"/>
<keyword evidence="9 13" id="KW-0234">DNA repair</keyword>
<dbReference type="InterPro" id="IPR011604">
    <property type="entry name" value="PDDEXK-like_dom_sf"/>
</dbReference>
<feature type="domain" description="UvrD-like helicase C-terminal" evidence="16">
    <location>
        <begin position="530"/>
        <end position="826"/>
    </location>
</feature>
<dbReference type="Gene3D" id="1.10.274.50">
    <property type="match status" value="1"/>
</dbReference>
<keyword evidence="8 13" id="KW-0238">DNA-binding</keyword>
<dbReference type="PROSITE" id="PS51217">
    <property type="entry name" value="UVRD_HELICASE_CTER"/>
    <property type="match status" value="1"/>
</dbReference>
<dbReference type="GO" id="GO:0016887">
    <property type="term" value="F:ATP hydrolysis activity"/>
    <property type="evidence" value="ECO:0007669"/>
    <property type="project" value="RHEA"/>
</dbReference>
<dbReference type="InterPro" id="IPR011335">
    <property type="entry name" value="Restrct_endonuc-II-like"/>
</dbReference>
<evidence type="ECO:0000256" key="14">
    <source>
        <dbReference type="PROSITE-ProRule" id="PRU00560"/>
    </source>
</evidence>
<comment type="catalytic activity">
    <reaction evidence="12 13">
        <text>ATP + H2O = ADP + phosphate + H(+)</text>
        <dbReference type="Rhea" id="RHEA:13065"/>
        <dbReference type="ChEBI" id="CHEBI:15377"/>
        <dbReference type="ChEBI" id="CHEBI:15378"/>
        <dbReference type="ChEBI" id="CHEBI:30616"/>
        <dbReference type="ChEBI" id="CHEBI:43474"/>
        <dbReference type="ChEBI" id="CHEBI:456216"/>
        <dbReference type="EC" id="5.6.2.4"/>
    </reaction>
</comment>
<name>A0A0R1RD44_9LACO</name>
<dbReference type="GO" id="GO:0003690">
    <property type="term" value="F:double-stranded DNA binding"/>
    <property type="evidence" value="ECO:0007669"/>
    <property type="project" value="UniProtKB-UniRule"/>
</dbReference>
<dbReference type="OrthoDB" id="9810135at2"/>
<dbReference type="InterPro" id="IPR038726">
    <property type="entry name" value="PDDEXK_AddAB-type"/>
</dbReference>
<comment type="similarity">
    <text evidence="13">Belongs to the helicase family. AddA subfamily.</text>
</comment>
<sequence length="1281" mass="144970">MATTKLNFTPAQDAAIHHAGHNVLVSASAGSGKTRVLVERVITKLLDESNDTDITNLLVVTFTNAAAKEMRDRIQTTLRREINKTDGEDADSNKRRRQLLHQLNLLGSADISTLDAFCLRLVQKYYYVIKLDPVFRQLADETEAQLLKEDVWGDLRETLYANDNNGRFAELTRNFSNDRDDEGLQDLVFRLATFATAKAKPDAWLKSLVNQYKLSDGSLWESDLAQQYIQPSVASAIQQCLADIQTANNIVAGFSSDDYIAKWQKVLAPLTDRFTKLQDELTATNWDSLRDELASVDTGRAPGLRKLEADDQRVHDQLKTLRGGLKKRLEQLIDRYFVLSEADIKEVNQHASELVAQLADVVKQFMSAFAAAKRQRHLVDFGDLEHFAYQILQDDSVHQEITKKYHEVLVDEYQDINELQESILQSVANQTAGHGNMFMVGDMKQSIYRFRLADPTLFLKKYNTFDTHDQLAQKPNSDGERIILADNFRSMKNVDAFTNLIFSQLMDESLGEMNYAGDAELQYGPKDYPEKDVPKTQVMIYESGTDDDSTDSADDEEDVTDALAINDRAEGQIVMVAAKIRDMVAEKTQIFDRQQGTNRDMTYGDVALLVPTRNNNLLLQEQFAKLGVPIEVRDTANYFQTTEIQIMMALLRIIDNPYQDIPLAAVLRSPIVGLNENELAYLRIQNKTSDYYQALLDFEQRVQSEPDKIGDFGQRVHERLHRFLKQLDHFRDIARQNQLVTLIWTIYQDTGFLDYVAGMPGGQQRASNLHALYARAADYENSSFKGVFQFVHFITEMQKRDKDLAEVNTASNDNAVSVMTIHGSKGLEFPVVFVMDASHGFNLSDQRSAVVLDDHLGIGITWYDQSRHLKIDTLQKKLVASESLKKTLSEEMRVLYVALTRAQQRLFVVGTYKDQDDLLKHWQKSANNAALTLNTTLRSETKNFMDWIGMALLRLPSVAKQLGVDDFVIPLSSEVVNETRADSFELVLKTKADLEAAGILQVADAEQQTYLDELRETAKQTKFGDLNVDALEQVLSFSYANEAATKTTAYQSVSELKRLFEEPDQNQFGTLEIDDQDKARSRVTNNELRTPQFMQTVAAPKPTEIGTATHLVLQEVDISAGQPSPEDLQNLVNQLVKDHVLTDAVALKINLSQIESFFHSDLGKQVIEHANEVHREAAFSLLIPAYQLYQGIHQPEDETKAEQVLIHGIIDGYYIKDDEVTLFDYKTDYIDPAHQDEGLKKLVERYRGQLNLYAAALTNMTGLPVTHKILYALDASRPIEI</sequence>
<evidence type="ECO:0000256" key="5">
    <source>
        <dbReference type="ARBA" id="ARBA00022806"/>
    </source>
</evidence>
<evidence type="ECO:0000259" key="15">
    <source>
        <dbReference type="PROSITE" id="PS51198"/>
    </source>
</evidence>
<protein>
    <recommendedName>
        <fullName evidence="13">ATP-dependent helicase/nuclease subunit A</fullName>
        <ecNumber evidence="13">3.1.-.-</ecNumber>
        <ecNumber evidence="13">5.6.2.4</ecNumber>
    </recommendedName>
    <alternativeName>
        <fullName evidence="13">ATP-dependent helicase/nuclease AddA</fullName>
    </alternativeName>
    <alternativeName>
        <fullName evidence="13">DNA 3'-5' helicase AddA</fullName>
    </alternativeName>
</protein>
<accession>A0A0R1RD44</accession>
<evidence type="ECO:0000256" key="4">
    <source>
        <dbReference type="ARBA" id="ARBA00022801"/>
    </source>
</evidence>
<evidence type="ECO:0000256" key="13">
    <source>
        <dbReference type="HAMAP-Rule" id="MF_01451"/>
    </source>
</evidence>
<dbReference type="EC" id="3.1.-.-" evidence="13"/>
<organism evidence="17 18">
    <name type="scientific">Furfurilactobacillus rossiae DSM 15814</name>
    <dbReference type="NCBI Taxonomy" id="1114972"/>
    <lineage>
        <taxon>Bacteria</taxon>
        <taxon>Bacillati</taxon>
        <taxon>Bacillota</taxon>
        <taxon>Bacilli</taxon>
        <taxon>Lactobacillales</taxon>
        <taxon>Lactobacillaceae</taxon>
        <taxon>Furfurilactobacillus</taxon>
    </lineage>
</organism>
<dbReference type="Pfam" id="PF13361">
    <property type="entry name" value="UvrD_C"/>
    <property type="match status" value="1"/>
</dbReference>
<comment type="caution">
    <text evidence="17">The sequence shown here is derived from an EMBL/GenBank/DDBJ whole genome shotgun (WGS) entry which is preliminary data.</text>
</comment>
<dbReference type="InterPro" id="IPR014017">
    <property type="entry name" value="DNA_helicase_UvrD-like_C"/>
</dbReference>
<dbReference type="Proteomes" id="UP000051999">
    <property type="component" value="Unassembled WGS sequence"/>
</dbReference>
<keyword evidence="5 13" id="KW-0347">Helicase</keyword>
<dbReference type="GO" id="GO:0005524">
    <property type="term" value="F:ATP binding"/>
    <property type="evidence" value="ECO:0007669"/>
    <property type="project" value="UniProtKB-UniRule"/>
</dbReference>
<dbReference type="GO" id="GO:0033202">
    <property type="term" value="C:DNA helicase complex"/>
    <property type="evidence" value="ECO:0007669"/>
    <property type="project" value="TreeGrafter"/>
</dbReference>
<dbReference type="SUPFAM" id="SSF52980">
    <property type="entry name" value="Restriction endonuclease-like"/>
    <property type="match status" value="1"/>
</dbReference>
<evidence type="ECO:0000313" key="18">
    <source>
        <dbReference type="Proteomes" id="UP000051999"/>
    </source>
</evidence>
<dbReference type="GO" id="GO:0000724">
    <property type="term" value="P:double-strand break repair via homologous recombination"/>
    <property type="evidence" value="ECO:0007669"/>
    <property type="project" value="UniProtKB-UniRule"/>
</dbReference>
<keyword evidence="10 13" id="KW-0413">Isomerase</keyword>
<dbReference type="InterPro" id="IPR014152">
    <property type="entry name" value="AddA"/>
</dbReference>
<dbReference type="InterPro" id="IPR014016">
    <property type="entry name" value="UvrD-like_ATP-bd"/>
</dbReference>
<evidence type="ECO:0000256" key="9">
    <source>
        <dbReference type="ARBA" id="ARBA00023204"/>
    </source>
</evidence>
<dbReference type="PANTHER" id="PTHR11070:SF48">
    <property type="entry name" value="ATP-DEPENDENT HELICASE_NUCLEASE SUBUNIT A"/>
    <property type="match status" value="1"/>
</dbReference>
<evidence type="ECO:0000256" key="8">
    <source>
        <dbReference type="ARBA" id="ARBA00023125"/>
    </source>
</evidence>
<comment type="function">
    <text evidence="13">The heterodimer acts as both an ATP-dependent DNA helicase and an ATP-dependent, dual-direction single-stranded exonuclease. Recognizes the chi site generating a DNA molecule suitable for the initiation of homologous recombination. The AddA nuclease domain is required for chi fragment generation; this subunit has the helicase and 3' -&gt; 5' nuclease activities.</text>
</comment>
<dbReference type="Gene3D" id="3.90.320.10">
    <property type="match status" value="1"/>
</dbReference>
<evidence type="ECO:0000256" key="11">
    <source>
        <dbReference type="ARBA" id="ARBA00034617"/>
    </source>
</evidence>
<dbReference type="HAMAP" id="MF_01451">
    <property type="entry name" value="AddA"/>
    <property type="match status" value="1"/>
</dbReference>
<reference evidence="17 18" key="1">
    <citation type="journal article" date="2015" name="Genome Announc.">
        <title>Expanding the biotechnology potential of lactobacilli through comparative genomics of 213 strains and associated genera.</title>
        <authorList>
            <person name="Sun Z."/>
            <person name="Harris H.M."/>
            <person name="McCann A."/>
            <person name="Guo C."/>
            <person name="Argimon S."/>
            <person name="Zhang W."/>
            <person name="Yang X."/>
            <person name="Jeffery I.B."/>
            <person name="Cooney J.C."/>
            <person name="Kagawa T.F."/>
            <person name="Liu W."/>
            <person name="Song Y."/>
            <person name="Salvetti E."/>
            <person name="Wrobel A."/>
            <person name="Rasinkangas P."/>
            <person name="Parkhill J."/>
            <person name="Rea M.C."/>
            <person name="O'Sullivan O."/>
            <person name="Ritari J."/>
            <person name="Douillard F.P."/>
            <person name="Paul Ross R."/>
            <person name="Yang R."/>
            <person name="Briner A.E."/>
            <person name="Felis G.E."/>
            <person name="de Vos W.M."/>
            <person name="Barrangou R."/>
            <person name="Klaenhammer T.R."/>
            <person name="Caufield P.W."/>
            <person name="Cui Y."/>
            <person name="Zhang H."/>
            <person name="O'Toole P.W."/>
        </authorList>
    </citation>
    <scope>NUCLEOTIDE SEQUENCE [LARGE SCALE GENOMIC DNA]</scope>
    <source>
        <strain evidence="17 18">DSM 15814</strain>
    </source>
</reference>
<dbReference type="Pfam" id="PF12705">
    <property type="entry name" value="PDDEXK_1"/>
    <property type="match status" value="1"/>
</dbReference>
<proteinExistence type="inferred from homology"/>
<dbReference type="NCBIfam" id="TIGR02785">
    <property type="entry name" value="addA_Gpos"/>
    <property type="match status" value="1"/>
</dbReference>
<dbReference type="InterPro" id="IPR027417">
    <property type="entry name" value="P-loop_NTPase"/>
</dbReference>
<dbReference type="Gene3D" id="3.40.50.300">
    <property type="entry name" value="P-loop containing nucleotide triphosphate hydrolases"/>
    <property type="match status" value="4"/>
</dbReference>
<keyword evidence="1 13" id="KW-0540">Nuclease</keyword>
<dbReference type="GO" id="GO:0008408">
    <property type="term" value="F:3'-5' exonuclease activity"/>
    <property type="evidence" value="ECO:0007669"/>
    <property type="project" value="UniProtKB-UniRule"/>
</dbReference>
<dbReference type="PROSITE" id="PS51198">
    <property type="entry name" value="UVRD_HELICASE_ATP_BIND"/>
    <property type="match status" value="1"/>
</dbReference>
<keyword evidence="4 13" id="KW-0378">Hydrolase</keyword>
<dbReference type="PANTHER" id="PTHR11070">
    <property type="entry name" value="UVRD / RECB / PCRA DNA HELICASE FAMILY MEMBER"/>
    <property type="match status" value="1"/>
</dbReference>
<keyword evidence="2 13" id="KW-0547">Nucleotide-binding</keyword>
<dbReference type="InterPro" id="IPR000212">
    <property type="entry name" value="DNA_helicase_UvrD/REP"/>
</dbReference>
<evidence type="ECO:0000256" key="10">
    <source>
        <dbReference type="ARBA" id="ARBA00023235"/>
    </source>
</evidence>
<keyword evidence="3 13" id="KW-0227">DNA damage</keyword>
<keyword evidence="6 13" id="KW-0269">Exonuclease</keyword>
<keyword evidence="7 13" id="KW-0067">ATP-binding</keyword>
<dbReference type="EC" id="5.6.2.4" evidence="13"/>
<feature type="binding site" evidence="14">
    <location>
        <begin position="27"/>
        <end position="34"/>
    </location>
    <ligand>
        <name>ATP</name>
        <dbReference type="ChEBI" id="CHEBI:30616"/>
    </ligand>
</feature>
<dbReference type="RefSeq" id="WP_017260867.1">
    <property type="nucleotide sequence ID" value="NZ_AUAW01000009.1"/>
</dbReference>
<comment type="catalytic activity">
    <reaction evidence="11 13">
        <text>Couples ATP hydrolysis with the unwinding of duplex DNA by translocating in the 3'-5' direction.</text>
        <dbReference type="EC" id="5.6.2.4"/>
    </reaction>
</comment>
<dbReference type="eggNOG" id="COG1074">
    <property type="taxonomic scope" value="Bacteria"/>
</dbReference>
<dbReference type="Pfam" id="PF00580">
    <property type="entry name" value="UvrD-helicase"/>
    <property type="match status" value="1"/>
</dbReference>
<feature type="domain" description="UvrD-like helicase ATP-binding" evidence="15">
    <location>
        <begin position="6"/>
        <end position="491"/>
    </location>
</feature>
<dbReference type="GO" id="GO:0005829">
    <property type="term" value="C:cytosol"/>
    <property type="evidence" value="ECO:0007669"/>
    <property type="project" value="TreeGrafter"/>
</dbReference>
<evidence type="ECO:0000256" key="12">
    <source>
        <dbReference type="ARBA" id="ARBA00048988"/>
    </source>
</evidence>
<comment type="subunit">
    <text evidence="13">Heterodimer of AddA and AddB/RexB.</text>
</comment>
<gene>
    <name evidence="13" type="primary">addA</name>
    <name evidence="17" type="ORF">FD35_GL002674</name>
</gene>
<evidence type="ECO:0000259" key="16">
    <source>
        <dbReference type="PROSITE" id="PS51217"/>
    </source>
</evidence>
<comment type="cofactor">
    <cofactor evidence="13">
        <name>Mg(2+)</name>
        <dbReference type="ChEBI" id="CHEBI:18420"/>
    </cofactor>
</comment>
<dbReference type="SUPFAM" id="SSF52540">
    <property type="entry name" value="P-loop containing nucleoside triphosphate hydrolases"/>
    <property type="match status" value="1"/>
</dbReference>
<evidence type="ECO:0000256" key="7">
    <source>
        <dbReference type="ARBA" id="ARBA00022840"/>
    </source>
</evidence>
<evidence type="ECO:0000256" key="2">
    <source>
        <dbReference type="ARBA" id="ARBA00022741"/>
    </source>
</evidence>
<evidence type="ECO:0000256" key="3">
    <source>
        <dbReference type="ARBA" id="ARBA00022763"/>
    </source>
</evidence>
<evidence type="ECO:0000256" key="1">
    <source>
        <dbReference type="ARBA" id="ARBA00022722"/>
    </source>
</evidence>
<dbReference type="GO" id="GO:0043138">
    <property type="term" value="F:3'-5' DNA helicase activity"/>
    <property type="evidence" value="ECO:0007669"/>
    <property type="project" value="UniProtKB-UniRule"/>
</dbReference>
<dbReference type="EMBL" id="AZFF01000009">
    <property type="protein sequence ID" value="KRL54334.1"/>
    <property type="molecule type" value="Genomic_DNA"/>
</dbReference>